<sequence length="445" mass="52350">MFKSGFEVMEKVSVITFILLLFSFHHIFAQQPSDTVVQKRAFIIEAEFRPRTEYRNGYRQLKPDTARPAFFTDHRSRIYLTYTTHRFLLHTSFQDVRVWGDQDPQTANGSVQIFETYAESSLSDKISVRIGRQKIIYDNERLFAQNNWRQIGRAHEAVRFMYKSEKLETDLIGAFNQEKGANERNFETDYSPDFKNYKVLAASFIKWKATDKITLITINATDGFQDDSIKREYHFRFTSGGRVTYTDINHYLTVAAYYQYGKTPLGQTVKAYYVQPEVKYQFPHNFTFKLGAEIMSGDDATKSSSVSHSFDPLYGVNHRFMGSMDYFTRFPGDLNNAGLINPYLFIFYELSKKITLRADSHLFYSQNDFVREETVIPKYLGFENDLLFIFNANKFTELHLGYSYMLPTQSMQYIKRTGNYRNWQDWAFLMITFTPELFKWESTVK</sequence>
<accession>A0ABW0EFG2</accession>
<dbReference type="Pfam" id="PF13372">
    <property type="entry name" value="Alginate_exp"/>
    <property type="match status" value="1"/>
</dbReference>
<evidence type="ECO:0000313" key="2">
    <source>
        <dbReference type="EMBL" id="MFC5272336.1"/>
    </source>
</evidence>
<reference evidence="3" key="1">
    <citation type="journal article" date="2019" name="Int. J. Syst. Evol. Microbiol.">
        <title>The Global Catalogue of Microorganisms (GCM) 10K type strain sequencing project: providing services to taxonomists for standard genome sequencing and annotation.</title>
        <authorList>
            <consortium name="The Broad Institute Genomics Platform"/>
            <consortium name="The Broad Institute Genome Sequencing Center for Infectious Disease"/>
            <person name="Wu L."/>
            <person name="Ma J."/>
        </authorList>
    </citation>
    <scope>NUCLEOTIDE SEQUENCE [LARGE SCALE GENOMIC DNA]</scope>
    <source>
        <strain evidence="3">KACC 12602</strain>
    </source>
</reference>
<proteinExistence type="predicted"/>
<organism evidence="2 3">
    <name type="scientific">Adhaeribacter terreus</name>
    <dbReference type="NCBI Taxonomy" id="529703"/>
    <lineage>
        <taxon>Bacteria</taxon>
        <taxon>Pseudomonadati</taxon>
        <taxon>Bacteroidota</taxon>
        <taxon>Cytophagia</taxon>
        <taxon>Cytophagales</taxon>
        <taxon>Hymenobacteraceae</taxon>
        <taxon>Adhaeribacter</taxon>
    </lineage>
</organism>
<feature type="domain" description="Alginate export" evidence="1">
    <location>
        <begin position="110"/>
        <end position="369"/>
    </location>
</feature>
<dbReference type="Proteomes" id="UP001596161">
    <property type="component" value="Unassembled WGS sequence"/>
</dbReference>
<evidence type="ECO:0000313" key="3">
    <source>
        <dbReference type="Proteomes" id="UP001596161"/>
    </source>
</evidence>
<dbReference type="Gene3D" id="2.40.160.100">
    <property type="match status" value="1"/>
</dbReference>
<name>A0ABW0EFG2_9BACT</name>
<keyword evidence="3" id="KW-1185">Reference proteome</keyword>
<dbReference type="InterPro" id="IPR025388">
    <property type="entry name" value="Alginate_export_dom"/>
</dbReference>
<gene>
    <name evidence="2" type="ORF">ACFPIB_17100</name>
</gene>
<comment type="caution">
    <text evidence="2">The sequence shown here is derived from an EMBL/GenBank/DDBJ whole genome shotgun (WGS) entry which is preliminary data.</text>
</comment>
<dbReference type="InterPro" id="IPR053728">
    <property type="entry name" value="Alginate_Permeability_Chnl"/>
</dbReference>
<protein>
    <submittedName>
        <fullName evidence="2">Alginate export family protein</fullName>
    </submittedName>
</protein>
<dbReference type="EMBL" id="JBHSKT010000015">
    <property type="protein sequence ID" value="MFC5272336.1"/>
    <property type="molecule type" value="Genomic_DNA"/>
</dbReference>
<evidence type="ECO:0000259" key="1">
    <source>
        <dbReference type="Pfam" id="PF13372"/>
    </source>
</evidence>